<dbReference type="PRINTS" id="PR00722">
    <property type="entry name" value="CHYMOTRYPSIN"/>
</dbReference>
<feature type="domain" description="Peptidase S1" evidence="7">
    <location>
        <begin position="22"/>
        <end position="253"/>
    </location>
</feature>
<evidence type="ECO:0000259" key="7">
    <source>
        <dbReference type="PROSITE" id="PS50240"/>
    </source>
</evidence>
<keyword evidence="2" id="KW-0645">Protease</keyword>
<reference evidence="8" key="1">
    <citation type="submission" date="2022-03" db="EMBL/GenBank/DDBJ databases">
        <authorList>
            <person name="Lindestad O."/>
        </authorList>
    </citation>
    <scope>NUCLEOTIDE SEQUENCE</scope>
</reference>
<evidence type="ECO:0000256" key="6">
    <source>
        <dbReference type="SAM" id="SignalP"/>
    </source>
</evidence>
<dbReference type="InterPro" id="IPR043504">
    <property type="entry name" value="Peptidase_S1_PA_chymotrypsin"/>
</dbReference>
<dbReference type="PANTHER" id="PTHR24276:SF91">
    <property type="entry name" value="AT26814P-RELATED"/>
    <property type="match status" value="1"/>
</dbReference>
<dbReference type="GO" id="GO:0004252">
    <property type="term" value="F:serine-type endopeptidase activity"/>
    <property type="evidence" value="ECO:0007669"/>
    <property type="project" value="InterPro"/>
</dbReference>
<dbReference type="Pfam" id="PF00089">
    <property type="entry name" value="Trypsin"/>
    <property type="match status" value="1"/>
</dbReference>
<dbReference type="PANTHER" id="PTHR24276">
    <property type="entry name" value="POLYSERASE-RELATED"/>
    <property type="match status" value="1"/>
</dbReference>
<evidence type="ECO:0000313" key="9">
    <source>
        <dbReference type="Proteomes" id="UP000838756"/>
    </source>
</evidence>
<dbReference type="OrthoDB" id="6380398at2759"/>
<accession>A0A8S4RRP5</accession>
<dbReference type="GO" id="GO:0006508">
    <property type="term" value="P:proteolysis"/>
    <property type="evidence" value="ECO:0007669"/>
    <property type="project" value="UniProtKB-KW"/>
</dbReference>
<name>A0A8S4RRP5_9NEOP</name>
<organism evidence="8 9">
    <name type="scientific">Pararge aegeria aegeria</name>
    <dbReference type="NCBI Taxonomy" id="348720"/>
    <lineage>
        <taxon>Eukaryota</taxon>
        <taxon>Metazoa</taxon>
        <taxon>Ecdysozoa</taxon>
        <taxon>Arthropoda</taxon>
        <taxon>Hexapoda</taxon>
        <taxon>Insecta</taxon>
        <taxon>Pterygota</taxon>
        <taxon>Neoptera</taxon>
        <taxon>Endopterygota</taxon>
        <taxon>Lepidoptera</taxon>
        <taxon>Glossata</taxon>
        <taxon>Ditrysia</taxon>
        <taxon>Papilionoidea</taxon>
        <taxon>Nymphalidae</taxon>
        <taxon>Satyrinae</taxon>
        <taxon>Satyrini</taxon>
        <taxon>Parargina</taxon>
        <taxon>Pararge</taxon>
    </lineage>
</organism>
<sequence length="268" mass="28950">MVAKVLCLALALFCAVSADNRIVGGTPVSIQEFPSVVAVVYHYPRPDIYIQRCAGAVISSWHVLTTAFCFTGATLTNAYLRGGSSESLSGGQLTGIRQMIQHPDYDATTRFSDIAVVVTSQPFVLSGSMNILYIPPANTYLPDGLQTRVAGWGFETEEGPQHDSLKAITLTTVNLEQCKKAYEDVEDIDIKDSVICAANENAGTCFGDSGAPMIYNNVIIGISSYYKDCGNSAYPDVFTKVDSFTDWIMETAVAPTGETPLRSASIYY</sequence>
<dbReference type="Proteomes" id="UP000838756">
    <property type="component" value="Unassembled WGS sequence"/>
</dbReference>
<evidence type="ECO:0000256" key="1">
    <source>
        <dbReference type="ARBA" id="ARBA00007664"/>
    </source>
</evidence>
<dbReference type="SMART" id="SM00020">
    <property type="entry name" value="Tryp_SPc"/>
    <property type="match status" value="1"/>
</dbReference>
<dbReference type="CDD" id="cd00190">
    <property type="entry name" value="Tryp_SPc"/>
    <property type="match status" value="1"/>
</dbReference>
<keyword evidence="6" id="KW-0732">Signal</keyword>
<dbReference type="InterPro" id="IPR001254">
    <property type="entry name" value="Trypsin_dom"/>
</dbReference>
<evidence type="ECO:0000313" key="8">
    <source>
        <dbReference type="EMBL" id="CAH2240161.1"/>
    </source>
</evidence>
<dbReference type="Gene3D" id="2.40.10.10">
    <property type="entry name" value="Trypsin-like serine proteases"/>
    <property type="match status" value="1"/>
</dbReference>
<dbReference type="AlphaFoldDB" id="A0A8S4RRP5"/>
<keyword evidence="3" id="KW-0378">Hydrolase</keyword>
<dbReference type="PROSITE" id="PS50240">
    <property type="entry name" value="TRYPSIN_DOM"/>
    <property type="match status" value="1"/>
</dbReference>
<evidence type="ECO:0000256" key="2">
    <source>
        <dbReference type="ARBA" id="ARBA00022670"/>
    </source>
</evidence>
<evidence type="ECO:0000256" key="5">
    <source>
        <dbReference type="ARBA" id="ARBA00023157"/>
    </source>
</evidence>
<dbReference type="InterPro" id="IPR050430">
    <property type="entry name" value="Peptidase_S1"/>
</dbReference>
<proteinExistence type="inferred from homology"/>
<keyword evidence="9" id="KW-1185">Reference proteome</keyword>
<comment type="similarity">
    <text evidence="1">Belongs to the peptidase S1 family.</text>
</comment>
<protein>
    <submittedName>
        <fullName evidence="8">Jg22135 protein</fullName>
    </submittedName>
</protein>
<dbReference type="InterPro" id="IPR001314">
    <property type="entry name" value="Peptidase_S1A"/>
</dbReference>
<feature type="chain" id="PRO_5035892437" evidence="6">
    <location>
        <begin position="19"/>
        <end position="268"/>
    </location>
</feature>
<dbReference type="InterPro" id="IPR009003">
    <property type="entry name" value="Peptidase_S1_PA"/>
</dbReference>
<evidence type="ECO:0000256" key="3">
    <source>
        <dbReference type="ARBA" id="ARBA00022801"/>
    </source>
</evidence>
<dbReference type="EMBL" id="CAKXAJ010025477">
    <property type="protein sequence ID" value="CAH2240161.1"/>
    <property type="molecule type" value="Genomic_DNA"/>
</dbReference>
<comment type="caution">
    <text evidence="8">The sequence shown here is derived from an EMBL/GenBank/DDBJ whole genome shotgun (WGS) entry which is preliminary data.</text>
</comment>
<keyword evidence="4" id="KW-0720">Serine protease</keyword>
<gene>
    <name evidence="8" type="primary">jg22135</name>
    <name evidence="8" type="ORF">PAEG_LOCUS16771</name>
</gene>
<dbReference type="SUPFAM" id="SSF50494">
    <property type="entry name" value="Trypsin-like serine proteases"/>
    <property type="match status" value="1"/>
</dbReference>
<evidence type="ECO:0000256" key="4">
    <source>
        <dbReference type="ARBA" id="ARBA00022825"/>
    </source>
</evidence>
<feature type="signal peptide" evidence="6">
    <location>
        <begin position="1"/>
        <end position="18"/>
    </location>
</feature>
<keyword evidence="5" id="KW-1015">Disulfide bond</keyword>